<evidence type="ECO:0000256" key="1">
    <source>
        <dbReference type="SAM" id="Phobius"/>
    </source>
</evidence>
<sequence length="152" mass="16897">MARCNGERPMCRMGLAIGVRGQTMKTAVSNAAAPCPADRLNRQFQADRPNRLWVSDFAYVWTWQGFLYVGFVIYVFARRPIGRAGPIHHSLRDAQYVGERVVEVCVEPSAGSIGDSQGNALAETINGLYKAELTWHRGSWRNAEAVKLATLE</sequence>
<keyword evidence="1" id="KW-1133">Transmembrane helix</keyword>
<evidence type="ECO:0000313" key="3">
    <source>
        <dbReference type="Proteomes" id="UP001262410"/>
    </source>
</evidence>
<dbReference type="InterPro" id="IPR050900">
    <property type="entry name" value="Transposase_IS3/IS150/IS904"/>
</dbReference>
<dbReference type="Proteomes" id="UP001262410">
    <property type="component" value="Unassembled WGS sequence"/>
</dbReference>
<dbReference type="EMBL" id="JAVDPW010000001">
    <property type="protein sequence ID" value="MDR6288206.1"/>
    <property type="molecule type" value="Genomic_DNA"/>
</dbReference>
<dbReference type="PANTHER" id="PTHR46889:SF4">
    <property type="entry name" value="TRANSPOSASE INSO FOR INSERTION SEQUENCE ELEMENT IS911B-RELATED"/>
    <property type="match status" value="1"/>
</dbReference>
<name>A0ABU1JI15_9PROT</name>
<organism evidence="2 3">
    <name type="scientific">Inquilinus ginsengisoli</name>
    <dbReference type="NCBI Taxonomy" id="363840"/>
    <lineage>
        <taxon>Bacteria</taxon>
        <taxon>Pseudomonadati</taxon>
        <taxon>Pseudomonadota</taxon>
        <taxon>Alphaproteobacteria</taxon>
        <taxon>Rhodospirillales</taxon>
        <taxon>Rhodospirillaceae</taxon>
        <taxon>Inquilinus</taxon>
    </lineage>
</organism>
<gene>
    <name evidence="2" type="ORF">E9232_000705</name>
</gene>
<dbReference type="PANTHER" id="PTHR46889">
    <property type="entry name" value="TRANSPOSASE INSF FOR INSERTION SEQUENCE IS3B-RELATED"/>
    <property type="match status" value="1"/>
</dbReference>
<dbReference type="SUPFAM" id="SSF53098">
    <property type="entry name" value="Ribonuclease H-like"/>
    <property type="match status" value="1"/>
</dbReference>
<feature type="transmembrane region" description="Helical" evidence="1">
    <location>
        <begin position="58"/>
        <end position="77"/>
    </location>
</feature>
<protein>
    <submittedName>
        <fullName evidence="2">Transposase InsO family protein</fullName>
    </submittedName>
</protein>
<proteinExistence type="predicted"/>
<evidence type="ECO:0000313" key="2">
    <source>
        <dbReference type="EMBL" id="MDR6288206.1"/>
    </source>
</evidence>
<comment type="caution">
    <text evidence="2">The sequence shown here is derived from an EMBL/GenBank/DDBJ whole genome shotgun (WGS) entry which is preliminary data.</text>
</comment>
<keyword evidence="1" id="KW-0472">Membrane</keyword>
<keyword evidence="3" id="KW-1185">Reference proteome</keyword>
<keyword evidence="1" id="KW-0812">Transmembrane</keyword>
<dbReference type="InterPro" id="IPR012337">
    <property type="entry name" value="RNaseH-like_sf"/>
</dbReference>
<accession>A0ABU1JI15</accession>
<reference evidence="2 3" key="1">
    <citation type="submission" date="2023-07" db="EMBL/GenBank/DDBJ databases">
        <title>Sorghum-associated microbial communities from plants grown in Nebraska, USA.</title>
        <authorList>
            <person name="Schachtman D."/>
        </authorList>
    </citation>
    <scope>NUCLEOTIDE SEQUENCE [LARGE SCALE GENOMIC DNA]</scope>
    <source>
        <strain evidence="2 3">584</strain>
    </source>
</reference>